<keyword evidence="1" id="KW-0805">Transcription regulation</keyword>
<keyword evidence="2" id="KW-0238">DNA-binding</keyword>
<dbReference type="SMART" id="SM00418">
    <property type="entry name" value="HTH_ARSR"/>
    <property type="match status" value="1"/>
</dbReference>
<proteinExistence type="predicted"/>
<dbReference type="CDD" id="cd00090">
    <property type="entry name" value="HTH_ARSR"/>
    <property type="match status" value="1"/>
</dbReference>
<protein>
    <submittedName>
        <fullName evidence="5">ArsR/SmtB family transcription factor</fullName>
    </submittedName>
</protein>
<dbReference type="SUPFAM" id="SSF46785">
    <property type="entry name" value="Winged helix' DNA-binding domain"/>
    <property type="match status" value="1"/>
</dbReference>
<dbReference type="InterPro" id="IPR036388">
    <property type="entry name" value="WH-like_DNA-bd_sf"/>
</dbReference>
<dbReference type="InterPro" id="IPR001845">
    <property type="entry name" value="HTH_ArsR_DNA-bd_dom"/>
</dbReference>
<dbReference type="PANTHER" id="PTHR33154">
    <property type="entry name" value="TRANSCRIPTIONAL REGULATOR, ARSR FAMILY"/>
    <property type="match status" value="1"/>
</dbReference>
<accession>A0ABV7VPZ7</accession>
<name>A0ABV7VPZ7_9GAMM</name>
<dbReference type="Gene3D" id="1.10.10.10">
    <property type="entry name" value="Winged helix-like DNA-binding domain superfamily/Winged helix DNA-binding domain"/>
    <property type="match status" value="1"/>
</dbReference>
<dbReference type="NCBIfam" id="NF033788">
    <property type="entry name" value="HTH_metalloreg"/>
    <property type="match status" value="1"/>
</dbReference>
<reference evidence="6" key="1">
    <citation type="journal article" date="2019" name="Int. J. Syst. Evol. Microbiol.">
        <title>The Global Catalogue of Microorganisms (GCM) 10K type strain sequencing project: providing services to taxonomists for standard genome sequencing and annotation.</title>
        <authorList>
            <consortium name="The Broad Institute Genomics Platform"/>
            <consortium name="The Broad Institute Genome Sequencing Center for Infectious Disease"/>
            <person name="Wu L."/>
            <person name="Ma J."/>
        </authorList>
    </citation>
    <scope>NUCLEOTIDE SEQUENCE [LARGE SCALE GENOMIC DNA]</scope>
    <source>
        <strain evidence="6">KCTC 42424</strain>
    </source>
</reference>
<gene>
    <name evidence="5" type="ORF">ACFOMG_05680</name>
</gene>
<evidence type="ECO:0000313" key="5">
    <source>
        <dbReference type="EMBL" id="MFC3679601.1"/>
    </source>
</evidence>
<evidence type="ECO:0000256" key="2">
    <source>
        <dbReference type="ARBA" id="ARBA00023125"/>
    </source>
</evidence>
<comment type="caution">
    <text evidence="5">The sequence shown here is derived from an EMBL/GenBank/DDBJ whole genome shotgun (WGS) entry which is preliminary data.</text>
</comment>
<feature type="domain" description="HTH arsR-type" evidence="4">
    <location>
        <begin position="6"/>
        <end position="99"/>
    </location>
</feature>
<dbReference type="InterPro" id="IPR036390">
    <property type="entry name" value="WH_DNA-bd_sf"/>
</dbReference>
<dbReference type="PANTHER" id="PTHR33154:SF28">
    <property type="entry name" value="HTH-TYPE TRANSCRIPTIONAL REGULATOR YGAV-RELATED"/>
    <property type="match status" value="1"/>
</dbReference>
<evidence type="ECO:0000259" key="4">
    <source>
        <dbReference type="PROSITE" id="PS50987"/>
    </source>
</evidence>
<dbReference type="EMBL" id="JBHRYB010000005">
    <property type="protein sequence ID" value="MFC3679601.1"/>
    <property type="molecule type" value="Genomic_DNA"/>
</dbReference>
<evidence type="ECO:0000313" key="6">
    <source>
        <dbReference type="Proteomes" id="UP001595722"/>
    </source>
</evidence>
<dbReference type="PROSITE" id="PS50987">
    <property type="entry name" value="HTH_ARSR_2"/>
    <property type="match status" value="1"/>
</dbReference>
<sequence>MTNEALDNHRKQAVRLLKALANEHRLSILCTLRSGEVSVSELVKSLPLSQSALSQHLAWLRGEQLVAPRREAQTVYYRLNNDQAERIIQVLNDLYCEQQADVN</sequence>
<keyword evidence="6" id="KW-1185">Reference proteome</keyword>
<dbReference type="Proteomes" id="UP001595722">
    <property type="component" value="Unassembled WGS sequence"/>
</dbReference>
<dbReference type="PRINTS" id="PR00778">
    <property type="entry name" value="HTHARSR"/>
</dbReference>
<evidence type="ECO:0000256" key="1">
    <source>
        <dbReference type="ARBA" id="ARBA00023015"/>
    </source>
</evidence>
<dbReference type="Pfam" id="PF01022">
    <property type="entry name" value="HTH_5"/>
    <property type="match status" value="1"/>
</dbReference>
<organism evidence="5 6">
    <name type="scientific">Bacterioplanoides pacificum</name>
    <dbReference type="NCBI Taxonomy" id="1171596"/>
    <lineage>
        <taxon>Bacteria</taxon>
        <taxon>Pseudomonadati</taxon>
        <taxon>Pseudomonadota</taxon>
        <taxon>Gammaproteobacteria</taxon>
        <taxon>Oceanospirillales</taxon>
        <taxon>Oceanospirillaceae</taxon>
        <taxon>Bacterioplanoides</taxon>
    </lineage>
</organism>
<keyword evidence="3" id="KW-0804">Transcription</keyword>
<evidence type="ECO:0000256" key="3">
    <source>
        <dbReference type="ARBA" id="ARBA00023163"/>
    </source>
</evidence>
<dbReference type="InterPro" id="IPR011991">
    <property type="entry name" value="ArsR-like_HTH"/>
</dbReference>
<dbReference type="InterPro" id="IPR051081">
    <property type="entry name" value="HTH_MetalResp_TranReg"/>
</dbReference>
<dbReference type="RefSeq" id="WP_376865330.1">
    <property type="nucleotide sequence ID" value="NZ_JBHRYB010000005.1"/>
</dbReference>